<protein>
    <submittedName>
        <fullName evidence="2">Uncharacterized protein</fullName>
    </submittedName>
</protein>
<keyword evidence="3" id="KW-1185">Reference proteome</keyword>
<comment type="caution">
    <text evidence="2">The sequence shown here is derived from an EMBL/GenBank/DDBJ whole genome shotgun (WGS) entry which is preliminary data.</text>
</comment>
<accession>A0A5C9A2K8</accession>
<organism evidence="2 3">
    <name type="scientific">Parahaliea aestuarii</name>
    <dbReference type="NCBI Taxonomy" id="1852021"/>
    <lineage>
        <taxon>Bacteria</taxon>
        <taxon>Pseudomonadati</taxon>
        <taxon>Pseudomonadota</taxon>
        <taxon>Gammaproteobacteria</taxon>
        <taxon>Cellvibrionales</taxon>
        <taxon>Halieaceae</taxon>
        <taxon>Parahaliea</taxon>
    </lineage>
</organism>
<feature type="signal peptide" evidence="1">
    <location>
        <begin position="1"/>
        <end position="24"/>
    </location>
</feature>
<evidence type="ECO:0000256" key="1">
    <source>
        <dbReference type="SAM" id="SignalP"/>
    </source>
</evidence>
<proteinExistence type="predicted"/>
<evidence type="ECO:0000313" key="3">
    <source>
        <dbReference type="Proteomes" id="UP000321933"/>
    </source>
</evidence>
<dbReference type="RefSeq" id="WP_148063506.1">
    <property type="nucleotide sequence ID" value="NZ_VRYZ01000002.1"/>
</dbReference>
<name>A0A5C9A2K8_9GAMM</name>
<feature type="chain" id="PRO_5023100073" evidence="1">
    <location>
        <begin position="25"/>
        <end position="138"/>
    </location>
</feature>
<dbReference type="Proteomes" id="UP000321933">
    <property type="component" value="Unassembled WGS sequence"/>
</dbReference>
<dbReference type="AlphaFoldDB" id="A0A5C9A2K8"/>
<evidence type="ECO:0000313" key="2">
    <source>
        <dbReference type="EMBL" id="TXS93571.1"/>
    </source>
</evidence>
<reference evidence="2 3" key="1">
    <citation type="submission" date="2019-08" db="EMBL/GenBank/DDBJ databases">
        <title>Parahaliea maris sp. nov., isolated from the surface seawater.</title>
        <authorList>
            <person name="Liu Y."/>
        </authorList>
    </citation>
    <scope>NUCLEOTIDE SEQUENCE [LARGE SCALE GENOMIC DNA]</scope>
    <source>
        <strain evidence="2 3">S2-26</strain>
    </source>
</reference>
<dbReference type="OrthoDB" id="5739150at2"/>
<dbReference type="EMBL" id="VRYZ01000002">
    <property type="protein sequence ID" value="TXS93571.1"/>
    <property type="molecule type" value="Genomic_DNA"/>
</dbReference>
<keyword evidence="1" id="KW-0732">Signal</keyword>
<gene>
    <name evidence="2" type="ORF">FVW59_07040</name>
</gene>
<sequence length="138" mass="15568">MKYSSKYLRIAALAAAIAAPGAFADGATQQTDWMQLVKGYKDQKVGAELRDIQVEDTFGGQKVTIAIPKSAMAHPDTMEEVRVVGQRPEQMEFEFPIDFRHEWVDDYDNDFYGLVLYLGKDATMPIRLYMESSSGFTQ</sequence>